<keyword evidence="1" id="KW-1133">Transmembrane helix</keyword>
<feature type="transmembrane region" description="Helical" evidence="1">
    <location>
        <begin position="749"/>
        <end position="770"/>
    </location>
</feature>
<reference evidence="3 4" key="1">
    <citation type="submission" date="2016-10" db="EMBL/GenBank/DDBJ databases">
        <title>The genome of Paramicrosporidium saccamoebae is the missing link in understanding Cryptomycota and Microsporidia evolution.</title>
        <authorList>
            <person name="Quandt C.A."/>
            <person name="Beaudet D."/>
            <person name="Corsaro D."/>
            <person name="Michel R."/>
            <person name="Corradi N."/>
            <person name="James T."/>
        </authorList>
    </citation>
    <scope>NUCLEOTIDE SEQUENCE [LARGE SCALE GENOMIC DNA]</scope>
    <source>
        <strain evidence="3 4">KSL3</strain>
    </source>
</reference>
<feature type="chain" id="PRO_5014113685" evidence="2">
    <location>
        <begin position="23"/>
        <end position="772"/>
    </location>
</feature>
<keyword evidence="2" id="KW-0732">Signal</keyword>
<evidence type="ECO:0000313" key="4">
    <source>
        <dbReference type="Proteomes" id="UP000240830"/>
    </source>
</evidence>
<keyword evidence="1" id="KW-0472">Membrane</keyword>
<organism evidence="3 4">
    <name type="scientific">Paramicrosporidium saccamoebae</name>
    <dbReference type="NCBI Taxonomy" id="1246581"/>
    <lineage>
        <taxon>Eukaryota</taxon>
        <taxon>Fungi</taxon>
        <taxon>Fungi incertae sedis</taxon>
        <taxon>Cryptomycota</taxon>
        <taxon>Cryptomycota incertae sedis</taxon>
        <taxon>Paramicrosporidium</taxon>
    </lineage>
</organism>
<name>A0A2H9TQQ2_9FUNG</name>
<evidence type="ECO:0000256" key="1">
    <source>
        <dbReference type="SAM" id="Phobius"/>
    </source>
</evidence>
<accession>A0A2H9TQQ2</accession>
<evidence type="ECO:0000313" key="3">
    <source>
        <dbReference type="EMBL" id="PJF20081.1"/>
    </source>
</evidence>
<keyword evidence="1" id="KW-0812">Transmembrane</keyword>
<gene>
    <name evidence="3" type="ORF">PSACC_00102</name>
</gene>
<proteinExistence type="predicted"/>
<dbReference type="Proteomes" id="UP000240830">
    <property type="component" value="Unassembled WGS sequence"/>
</dbReference>
<dbReference type="AlphaFoldDB" id="A0A2H9TQQ2"/>
<dbReference type="EMBL" id="MTSL01000010">
    <property type="protein sequence ID" value="PJF20081.1"/>
    <property type="molecule type" value="Genomic_DNA"/>
</dbReference>
<comment type="caution">
    <text evidence="3">The sequence shown here is derived from an EMBL/GenBank/DDBJ whole genome shotgun (WGS) entry which is preliminary data.</text>
</comment>
<sequence length="772" mass="84437">MNLNTLVLNKLALALLLGSAAAISANDWAALKTKATAGTLDAADYKTIVDNWGNRPSSFMEDLGENDMESILAKAAGIQVSQLDAWRTNQYVNRSNIKKIVSGIKGTELKKMSTDACGAVVKFLEYVKSSTDVPAECRDKYYTYLATDACDVTISHIPAKWVKEDGSKMIGAFGSESAKRIARLNKDSFKMLMENNDDVCKTIPASTLTMITADQRPLVKPSCVANMTNLGAEDLSKHVRLLPDNTFAMWNGPLADTTTAAITGEQLKKFASESDDVHATCHELDLSKVSKKAMKSITPECFIGSYSTSTPVGENLLNLPENTFKKYDEKNLDFVRHIDAADFQYLSSEVLQIIFNSEEAIKNLPDGVVYPKKRGVSVTTTVELFNMIAEKSLDVAGQMLITLAALPDNVLIDLSPTMIDGLSATNANETITYSGTEIMTEIVKTRPNYKSIISTMTQNANVHYCSTITSADDYLNKMPWLRGNCSDECRNALGFDTTDPAFVAEALEFNNDPEAYKIYLEKFTASEWSNVNDGLMSVLVKNKDFCVALTEESNKHIIPSLNDKALSAIGGECAKIIRKSITADNVSKFASNVFSHYGQIEFADIKMTLNEVSIAQFPMLSTEVAAGQSVFASLSEDEFKAINDEHIVAMSPKQWSAVTAKNVATLDETKMKLIQAHNMTLFTDAQLEVLSEPVLVAMTAEQISQVGKDSNATLAAFDKVTSKMDTAQTEALATRKAKPVVVTEEGSNMWIWIIIGVALLIGGVAVFFFVRK</sequence>
<evidence type="ECO:0000256" key="2">
    <source>
        <dbReference type="SAM" id="SignalP"/>
    </source>
</evidence>
<keyword evidence="4" id="KW-1185">Reference proteome</keyword>
<protein>
    <submittedName>
        <fullName evidence="3">Uncharacterized protein</fullName>
    </submittedName>
</protein>
<feature type="signal peptide" evidence="2">
    <location>
        <begin position="1"/>
        <end position="22"/>
    </location>
</feature>